<sequence>MDVMFSFGFLGSEVGSERETVRFWGGCSIALGIALLGALAVRSRSRESVNDMLLVSFLALIFLIQIPAFGLWMLMLLVTGSAGTWAGAIIHGVVMAGVCLAFVAARKDLAKRPA</sequence>
<gene>
    <name evidence="2" type="ORF">NQZ67_04915</name>
</gene>
<accession>A0A9X2MNA3</accession>
<dbReference type="RefSeq" id="WP_257443277.1">
    <property type="nucleotide sequence ID" value="NZ_JANIPJ010000002.1"/>
</dbReference>
<feature type="transmembrane region" description="Helical" evidence="1">
    <location>
        <begin position="20"/>
        <end position="41"/>
    </location>
</feature>
<dbReference type="Proteomes" id="UP001141950">
    <property type="component" value="Unassembled WGS sequence"/>
</dbReference>
<organism evidence="2 3">
    <name type="scientific">Paenibacillus soyae</name>
    <dbReference type="NCBI Taxonomy" id="2969249"/>
    <lineage>
        <taxon>Bacteria</taxon>
        <taxon>Bacillati</taxon>
        <taxon>Bacillota</taxon>
        <taxon>Bacilli</taxon>
        <taxon>Bacillales</taxon>
        <taxon>Paenibacillaceae</taxon>
        <taxon>Paenibacillus</taxon>
    </lineage>
</organism>
<keyword evidence="1" id="KW-1133">Transmembrane helix</keyword>
<evidence type="ECO:0000256" key="1">
    <source>
        <dbReference type="SAM" id="Phobius"/>
    </source>
</evidence>
<reference evidence="2" key="1">
    <citation type="submission" date="2022-08" db="EMBL/GenBank/DDBJ databases">
        <title>The genomic sequence of strain Paenibacillus sp. SCIV0701.</title>
        <authorList>
            <person name="Zhao H."/>
        </authorList>
    </citation>
    <scope>NUCLEOTIDE SEQUENCE</scope>
    <source>
        <strain evidence="2">SCIV0701</strain>
    </source>
</reference>
<name>A0A9X2MNA3_9BACL</name>
<feature type="transmembrane region" description="Helical" evidence="1">
    <location>
        <begin position="53"/>
        <end position="78"/>
    </location>
</feature>
<dbReference type="EMBL" id="JANIPJ010000002">
    <property type="protein sequence ID" value="MCR2803219.1"/>
    <property type="molecule type" value="Genomic_DNA"/>
</dbReference>
<protein>
    <submittedName>
        <fullName evidence="2">Uncharacterized protein</fullName>
    </submittedName>
</protein>
<feature type="transmembrane region" description="Helical" evidence="1">
    <location>
        <begin position="84"/>
        <end position="105"/>
    </location>
</feature>
<evidence type="ECO:0000313" key="2">
    <source>
        <dbReference type="EMBL" id="MCR2803219.1"/>
    </source>
</evidence>
<keyword evidence="1" id="KW-0812">Transmembrane</keyword>
<keyword evidence="3" id="KW-1185">Reference proteome</keyword>
<keyword evidence="1" id="KW-0472">Membrane</keyword>
<dbReference type="AlphaFoldDB" id="A0A9X2MNA3"/>
<proteinExistence type="predicted"/>
<comment type="caution">
    <text evidence="2">The sequence shown here is derived from an EMBL/GenBank/DDBJ whole genome shotgun (WGS) entry which is preliminary data.</text>
</comment>
<evidence type="ECO:0000313" key="3">
    <source>
        <dbReference type="Proteomes" id="UP001141950"/>
    </source>
</evidence>